<comment type="cofactor">
    <cofactor evidence="1">
        <name>FMN</name>
        <dbReference type="ChEBI" id="CHEBI:58210"/>
    </cofactor>
</comment>
<feature type="region of interest" description="Disordered" evidence="5">
    <location>
        <begin position="175"/>
        <end position="222"/>
    </location>
</feature>
<dbReference type="AlphaFoldDB" id="A0A3D9XLC2"/>
<proteinExistence type="predicted"/>
<accession>A0A3D9XLC2</accession>
<dbReference type="PROSITE" id="PS51349">
    <property type="entry name" value="FMN_HYDROXY_ACID_DH_2"/>
    <property type="match status" value="1"/>
</dbReference>
<feature type="compositionally biased region" description="Basic residues" evidence="5">
    <location>
        <begin position="203"/>
        <end position="215"/>
    </location>
</feature>
<dbReference type="GO" id="GO:0016491">
    <property type="term" value="F:oxidoreductase activity"/>
    <property type="evidence" value="ECO:0007669"/>
    <property type="project" value="UniProtKB-KW"/>
</dbReference>
<name>A0A3D9XLC2_PARVE</name>
<evidence type="ECO:0000256" key="4">
    <source>
        <dbReference type="ARBA" id="ARBA00023002"/>
    </source>
</evidence>
<dbReference type="PANTHER" id="PTHR10578">
    <property type="entry name" value="S -2-HYDROXY-ACID OXIDASE-RELATED"/>
    <property type="match status" value="1"/>
</dbReference>
<evidence type="ECO:0000256" key="5">
    <source>
        <dbReference type="SAM" id="MobiDB-lite"/>
    </source>
</evidence>
<dbReference type="PANTHER" id="PTHR10578:SF107">
    <property type="entry name" value="2-HYDROXYACID OXIDASE 1"/>
    <property type="match status" value="1"/>
</dbReference>
<dbReference type="Pfam" id="PF01070">
    <property type="entry name" value="FMN_dh"/>
    <property type="match status" value="1"/>
</dbReference>
<organism evidence="7 8">
    <name type="scientific">Paracoccus versutus</name>
    <name type="common">Thiobacillus versutus</name>
    <dbReference type="NCBI Taxonomy" id="34007"/>
    <lineage>
        <taxon>Bacteria</taxon>
        <taxon>Pseudomonadati</taxon>
        <taxon>Pseudomonadota</taxon>
        <taxon>Alphaproteobacteria</taxon>
        <taxon>Rhodobacterales</taxon>
        <taxon>Paracoccaceae</taxon>
        <taxon>Paracoccus</taxon>
    </lineage>
</organism>
<gene>
    <name evidence="7" type="ORF">BDD41_4005</name>
</gene>
<keyword evidence="3" id="KW-0288">FMN</keyword>
<dbReference type="InterPro" id="IPR037396">
    <property type="entry name" value="FMN_HAD"/>
</dbReference>
<sequence length="274" mass="29295">MLRHPRWPWDVILRPALRRRMPSYGHYPPEVHAGLLSPAMAEELRLDPALTGRDFRALCLKGGLSAEGADAIVVSTQSGRSFDGLPPPAAALPRIAANPGAVSELLAESGVRRDSGVLKHRAFGASAVQLGRAPLRDPAAGGEAGAAALPAMAEMRAAMGFLGVRTLADLSAKAEAGQPRAQKREHADMIPAGAVRKWNVPQKRPRSPSLHRGRRDRAQPWAVRTASMLDSARRGPAFMTWPGSSLPRIRSAVRAASMSLPRSIPVGKPDSSHR</sequence>
<evidence type="ECO:0000313" key="7">
    <source>
        <dbReference type="EMBL" id="REF68922.1"/>
    </source>
</evidence>
<dbReference type="InterPro" id="IPR013785">
    <property type="entry name" value="Aldolase_TIM"/>
</dbReference>
<dbReference type="InterPro" id="IPR000262">
    <property type="entry name" value="FMN-dep_DH"/>
</dbReference>
<comment type="caution">
    <text evidence="7">The sequence shown here is derived from an EMBL/GenBank/DDBJ whole genome shotgun (WGS) entry which is preliminary data.</text>
</comment>
<dbReference type="Proteomes" id="UP000256941">
    <property type="component" value="Unassembled WGS sequence"/>
</dbReference>
<keyword evidence="4" id="KW-0560">Oxidoreductase</keyword>
<feature type="domain" description="FMN hydroxy acid dehydrogenase" evidence="6">
    <location>
        <begin position="1"/>
        <end position="180"/>
    </location>
</feature>
<evidence type="ECO:0000256" key="3">
    <source>
        <dbReference type="ARBA" id="ARBA00022643"/>
    </source>
</evidence>
<protein>
    <submittedName>
        <fullName evidence="7">FMN-dependent dehydrogenase</fullName>
    </submittedName>
</protein>
<reference evidence="7 8" key="1">
    <citation type="submission" date="2018-08" db="EMBL/GenBank/DDBJ databases">
        <title>Genomic Encyclopedia of Archaeal and Bacterial Type Strains, Phase II (KMG-II): from individual species to whole genera.</title>
        <authorList>
            <person name="Goeker M."/>
        </authorList>
    </citation>
    <scope>NUCLEOTIDE SEQUENCE [LARGE SCALE GENOMIC DNA]</scope>
    <source>
        <strain evidence="7 8">DSM 17099</strain>
    </source>
</reference>
<evidence type="ECO:0000256" key="2">
    <source>
        <dbReference type="ARBA" id="ARBA00022630"/>
    </source>
</evidence>
<dbReference type="SUPFAM" id="SSF51395">
    <property type="entry name" value="FMN-linked oxidoreductases"/>
    <property type="match status" value="1"/>
</dbReference>
<dbReference type="EMBL" id="QTUJ01000003">
    <property type="protein sequence ID" value="REF68922.1"/>
    <property type="molecule type" value="Genomic_DNA"/>
</dbReference>
<dbReference type="Gene3D" id="3.20.20.70">
    <property type="entry name" value="Aldolase class I"/>
    <property type="match status" value="1"/>
</dbReference>
<evidence type="ECO:0000259" key="6">
    <source>
        <dbReference type="PROSITE" id="PS51349"/>
    </source>
</evidence>
<keyword evidence="2" id="KW-0285">Flavoprotein</keyword>
<evidence type="ECO:0000256" key="1">
    <source>
        <dbReference type="ARBA" id="ARBA00001917"/>
    </source>
</evidence>
<evidence type="ECO:0000313" key="8">
    <source>
        <dbReference type="Proteomes" id="UP000256941"/>
    </source>
</evidence>